<feature type="compositionally biased region" description="Basic residues" evidence="1">
    <location>
        <begin position="183"/>
        <end position="193"/>
    </location>
</feature>
<evidence type="ECO:0000256" key="1">
    <source>
        <dbReference type="SAM" id="MobiDB-lite"/>
    </source>
</evidence>
<sequence length="430" mass="47212">MRYANAPLGASPRRAGAGSSYRLARSRLWLRPPRPLRAFVVLILYSQNNSARPRGPRCFAPRSSRLWRLQSVMWMGSLSSLLLHEGAVQEHLRADWLDSDQPCRLRRRRCHGLCSIFIRVRACEAGMERMSAETETEMGTGLGGGGSCRGVYRTRGCLLGTGCAGRDAAERGRGHRMPLRASTVHRHPRKTRRPCRDSPSSPPHPHVLLLQFPPPFNLCDGQDARRARECRRRAASLSSRTSQSAAYMACLRRERPARRPARFQRRIVYNACFVRGRKRTTSGVLPSAHETSGGHTYTTYHCACVSPTIPPMRSSASMPASAQIPTGVPGACGAVSSCGVHTILASTSSPGLRRAAGRSGCLGAGERWRSRARVRRRAKAELWRRRPGAEGRGVLGDCSSVCTCSITRGGIGITRPVLLRNTNAEVIPFS</sequence>
<comment type="caution">
    <text evidence="2">The sequence shown here is derived from an EMBL/GenBank/DDBJ whole genome shotgun (WGS) entry which is preliminary data.</text>
</comment>
<dbReference type="EMBL" id="JARKIE010000188">
    <property type="protein sequence ID" value="KAJ7669128.1"/>
    <property type="molecule type" value="Genomic_DNA"/>
</dbReference>
<name>A0AAD7G9A1_MYCRO</name>
<evidence type="ECO:0000313" key="2">
    <source>
        <dbReference type="EMBL" id="KAJ7669128.1"/>
    </source>
</evidence>
<proteinExistence type="predicted"/>
<reference evidence="2" key="1">
    <citation type="submission" date="2023-03" db="EMBL/GenBank/DDBJ databases">
        <title>Massive genome expansion in bonnet fungi (Mycena s.s.) driven by repeated elements and novel gene families across ecological guilds.</title>
        <authorList>
            <consortium name="Lawrence Berkeley National Laboratory"/>
            <person name="Harder C.B."/>
            <person name="Miyauchi S."/>
            <person name="Viragh M."/>
            <person name="Kuo A."/>
            <person name="Thoen E."/>
            <person name="Andreopoulos B."/>
            <person name="Lu D."/>
            <person name="Skrede I."/>
            <person name="Drula E."/>
            <person name="Henrissat B."/>
            <person name="Morin E."/>
            <person name="Kohler A."/>
            <person name="Barry K."/>
            <person name="LaButti K."/>
            <person name="Morin E."/>
            <person name="Salamov A."/>
            <person name="Lipzen A."/>
            <person name="Mereny Z."/>
            <person name="Hegedus B."/>
            <person name="Baldrian P."/>
            <person name="Stursova M."/>
            <person name="Weitz H."/>
            <person name="Taylor A."/>
            <person name="Grigoriev I.V."/>
            <person name="Nagy L.G."/>
            <person name="Martin F."/>
            <person name="Kauserud H."/>
        </authorList>
    </citation>
    <scope>NUCLEOTIDE SEQUENCE</scope>
    <source>
        <strain evidence="2">CBHHK067</strain>
    </source>
</reference>
<feature type="region of interest" description="Disordered" evidence="1">
    <location>
        <begin position="183"/>
        <end position="204"/>
    </location>
</feature>
<gene>
    <name evidence="2" type="ORF">B0H17DRAFT_208416</name>
</gene>
<evidence type="ECO:0000313" key="3">
    <source>
        <dbReference type="Proteomes" id="UP001221757"/>
    </source>
</evidence>
<keyword evidence="3" id="KW-1185">Reference proteome</keyword>
<protein>
    <submittedName>
        <fullName evidence="2">Uncharacterized protein</fullName>
    </submittedName>
</protein>
<organism evidence="2 3">
    <name type="scientific">Mycena rosella</name>
    <name type="common">Pink bonnet</name>
    <name type="synonym">Agaricus rosellus</name>
    <dbReference type="NCBI Taxonomy" id="1033263"/>
    <lineage>
        <taxon>Eukaryota</taxon>
        <taxon>Fungi</taxon>
        <taxon>Dikarya</taxon>
        <taxon>Basidiomycota</taxon>
        <taxon>Agaricomycotina</taxon>
        <taxon>Agaricomycetes</taxon>
        <taxon>Agaricomycetidae</taxon>
        <taxon>Agaricales</taxon>
        <taxon>Marasmiineae</taxon>
        <taxon>Mycenaceae</taxon>
        <taxon>Mycena</taxon>
    </lineage>
</organism>
<dbReference type="AlphaFoldDB" id="A0AAD7G9A1"/>
<dbReference type="Proteomes" id="UP001221757">
    <property type="component" value="Unassembled WGS sequence"/>
</dbReference>
<accession>A0AAD7G9A1</accession>